<reference evidence="1" key="1">
    <citation type="submission" date="2021-09" db="EMBL/GenBank/DDBJ databases">
        <title>The genome of Mauremys mutica provides insights into the evolution of semi-aquatic lifestyle.</title>
        <authorList>
            <person name="Gong S."/>
            <person name="Gao Y."/>
        </authorList>
    </citation>
    <scope>NUCLEOTIDE SEQUENCE</scope>
    <source>
        <strain evidence="1">MM-2020</strain>
        <tissue evidence="1">Muscle</tissue>
    </source>
</reference>
<sequence length="100" mass="11223">MLGWPMLSTCTDKEAQGRRYGFEFCSSGTGLTHSYLVMFEYTAKPTACASVVSSPRPTHSLMVGINEGRIWPCLDLKKKQVPRKRQNCKCTDVVKYNPST</sequence>
<evidence type="ECO:0000313" key="2">
    <source>
        <dbReference type="Proteomes" id="UP000827986"/>
    </source>
</evidence>
<dbReference type="Proteomes" id="UP000827986">
    <property type="component" value="Unassembled WGS sequence"/>
</dbReference>
<organism evidence="1 2">
    <name type="scientific">Mauremys mutica</name>
    <name type="common">yellowpond turtle</name>
    <dbReference type="NCBI Taxonomy" id="74926"/>
    <lineage>
        <taxon>Eukaryota</taxon>
        <taxon>Metazoa</taxon>
        <taxon>Chordata</taxon>
        <taxon>Craniata</taxon>
        <taxon>Vertebrata</taxon>
        <taxon>Euteleostomi</taxon>
        <taxon>Archelosauria</taxon>
        <taxon>Testudinata</taxon>
        <taxon>Testudines</taxon>
        <taxon>Cryptodira</taxon>
        <taxon>Durocryptodira</taxon>
        <taxon>Testudinoidea</taxon>
        <taxon>Geoemydidae</taxon>
        <taxon>Geoemydinae</taxon>
        <taxon>Mauremys</taxon>
    </lineage>
</organism>
<keyword evidence="2" id="KW-1185">Reference proteome</keyword>
<proteinExistence type="predicted"/>
<dbReference type="EMBL" id="JAHDVG010000487">
    <property type="protein sequence ID" value="KAH1166705.1"/>
    <property type="molecule type" value="Genomic_DNA"/>
</dbReference>
<dbReference type="AlphaFoldDB" id="A0A9D3WTX6"/>
<evidence type="ECO:0000313" key="1">
    <source>
        <dbReference type="EMBL" id="KAH1166705.1"/>
    </source>
</evidence>
<name>A0A9D3WTX6_9SAUR</name>
<gene>
    <name evidence="1" type="ORF">KIL84_015877</name>
</gene>
<protein>
    <submittedName>
        <fullName evidence="1">Uncharacterized protein</fullName>
    </submittedName>
</protein>
<comment type="caution">
    <text evidence="1">The sequence shown here is derived from an EMBL/GenBank/DDBJ whole genome shotgun (WGS) entry which is preliminary data.</text>
</comment>
<accession>A0A9D3WTX6</accession>